<protein>
    <submittedName>
        <fullName evidence="3">ABC transporter</fullName>
    </submittedName>
</protein>
<gene>
    <name evidence="3" type="ORF">GCM10007977_074780</name>
</gene>
<dbReference type="AlphaFoldDB" id="A0A917U8D5"/>
<evidence type="ECO:0000259" key="2">
    <source>
        <dbReference type="Pfam" id="PF00496"/>
    </source>
</evidence>
<reference evidence="3" key="2">
    <citation type="submission" date="2020-09" db="EMBL/GenBank/DDBJ databases">
        <authorList>
            <person name="Sun Q."/>
            <person name="Ohkuma M."/>
        </authorList>
    </citation>
    <scope>NUCLEOTIDE SEQUENCE</scope>
    <source>
        <strain evidence="3">JCM 19831</strain>
    </source>
</reference>
<keyword evidence="4" id="KW-1185">Reference proteome</keyword>
<evidence type="ECO:0000313" key="3">
    <source>
        <dbReference type="EMBL" id="GGM62267.1"/>
    </source>
</evidence>
<dbReference type="PROSITE" id="PS51257">
    <property type="entry name" value="PROKAR_LIPOPROTEIN"/>
    <property type="match status" value="1"/>
</dbReference>
<feature type="domain" description="Solute-binding protein family 5" evidence="2">
    <location>
        <begin position="114"/>
        <end position="493"/>
    </location>
</feature>
<organism evidence="3 4">
    <name type="scientific">Dactylosporangium sucinum</name>
    <dbReference type="NCBI Taxonomy" id="1424081"/>
    <lineage>
        <taxon>Bacteria</taxon>
        <taxon>Bacillati</taxon>
        <taxon>Actinomycetota</taxon>
        <taxon>Actinomycetes</taxon>
        <taxon>Micromonosporales</taxon>
        <taxon>Micromonosporaceae</taxon>
        <taxon>Dactylosporangium</taxon>
    </lineage>
</organism>
<dbReference type="CDD" id="cd08506">
    <property type="entry name" value="PBP2_clavulanate_OppA2"/>
    <property type="match status" value="1"/>
</dbReference>
<dbReference type="Pfam" id="PF00496">
    <property type="entry name" value="SBP_bac_5"/>
    <property type="match status" value="1"/>
</dbReference>
<dbReference type="Proteomes" id="UP000642070">
    <property type="component" value="Unassembled WGS sequence"/>
</dbReference>
<dbReference type="PIRSF" id="PIRSF002741">
    <property type="entry name" value="MppA"/>
    <property type="match status" value="1"/>
</dbReference>
<keyword evidence="1" id="KW-0732">Signal</keyword>
<dbReference type="InterPro" id="IPR000914">
    <property type="entry name" value="SBP_5_dom"/>
</dbReference>
<dbReference type="GO" id="GO:0015833">
    <property type="term" value="P:peptide transport"/>
    <property type="evidence" value="ECO:0007669"/>
    <property type="project" value="TreeGrafter"/>
</dbReference>
<reference evidence="3" key="1">
    <citation type="journal article" date="2014" name="Int. J. Syst. Evol. Microbiol.">
        <title>Complete genome sequence of Corynebacterium casei LMG S-19264T (=DSM 44701T), isolated from a smear-ripened cheese.</title>
        <authorList>
            <consortium name="US DOE Joint Genome Institute (JGI-PGF)"/>
            <person name="Walter F."/>
            <person name="Albersmeier A."/>
            <person name="Kalinowski J."/>
            <person name="Ruckert C."/>
        </authorList>
    </citation>
    <scope>NUCLEOTIDE SEQUENCE</scope>
    <source>
        <strain evidence="3">JCM 19831</strain>
    </source>
</reference>
<accession>A0A917U8D5</accession>
<evidence type="ECO:0000256" key="1">
    <source>
        <dbReference type="SAM" id="SignalP"/>
    </source>
</evidence>
<dbReference type="EMBL" id="BMPI01000046">
    <property type="protein sequence ID" value="GGM62267.1"/>
    <property type="molecule type" value="Genomic_DNA"/>
</dbReference>
<dbReference type="SUPFAM" id="SSF53850">
    <property type="entry name" value="Periplasmic binding protein-like II"/>
    <property type="match status" value="1"/>
</dbReference>
<dbReference type="InterPro" id="IPR030678">
    <property type="entry name" value="Peptide/Ni-bd"/>
</dbReference>
<name>A0A917U8D5_9ACTN</name>
<dbReference type="Gene3D" id="3.10.105.10">
    <property type="entry name" value="Dipeptide-binding Protein, Domain 3"/>
    <property type="match status" value="1"/>
</dbReference>
<sequence length="580" mass="62395">MRTMRRRNVAAALAAVALTSTACTAGDGGKGGGDASAPAKAETSTVTIGDAAASTGPAAAVPGARTGGTVTVYEQTDIAHLDPAEAYPSNAQAISMLFTRQLTTYKKVNGKFVLVGDLATDTGTTSDGGKTWKFTLKGGLKFDDGTPVTAQDVKYGIERLYDPGKVLGPKYVPQWLSGSDYTKSYQGPAKSGSLPDSVVQTPDDKTIVFHLQDVHAEFPFAVAMPYTSPVLKSRAGKAYDNAPASTGPYKIDSHDDTKLTLVRNEHWNPATDPVRHNYPDRWEVKFGLQTQQATQQFIADVGPDKNAVSLSFGVDNQYAQQVQTQDDLKARLLSGVNPYVYYYAINTSRVTDLNVRKAILTAFPKQQVRQILGGPAYGDFATTILSPTVQGFQPYDQFNVPPAGDPEAAKRLLAGATPTIVYAYSQSEVAERVAVAIQQGLEKAGFKVVKKPVSAETWYDESTKKDNGFDLYFGGWASDWPGGSGFIPVLFDGRTIADGTYNYARFNDAAVNAEIDRIAAIGDVTEQSVQWTALDKKIMEQVPVVPFVYSRTTRLYGSNVGAAELDVYGATSLVNLFLKA</sequence>
<proteinExistence type="predicted"/>
<dbReference type="GO" id="GO:1904680">
    <property type="term" value="F:peptide transmembrane transporter activity"/>
    <property type="evidence" value="ECO:0007669"/>
    <property type="project" value="TreeGrafter"/>
</dbReference>
<dbReference type="PANTHER" id="PTHR30290:SF83">
    <property type="entry name" value="ABC TRANSPORTER SUBSTRATE-BINDING PROTEIN"/>
    <property type="match status" value="1"/>
</dbReference>
<evidence type="ECO:0000313" key="4">
    <source>
        <dbReference type="Proteomes" id="UP000642070"/>
    </source>
</evidence>
<comment type="caution">
    <text evidence="3">The sequence shown here is derived from an EMBL/GenBank/DDBJ whole genome shotgun (WGS) entry which is preliminary data.</text>
</comment>
<feature type="signal peptide" evidence="1">
    <location>
        <begin position="1"/>
        <end position="25"/>
    </location>
</feature>
<feature type="chain" id="PRO_5038713197" evidence="1">
    <location>
        <begin position="26"/>
        <end position="580"/>
    </location>
</feature>
<dbReference type="GO" id="GO:0043190">
    <property type="term" value="C:ATP-binding cassette (ABC) transporter complex"/>
    <property type="evidence" value="ECO:0007669"/>
    <property type="project" value="InterPro"/>
</dbReference>
<dbReference type="PANTHER" id="PTHR30290">
    <property type="entry name" value="PERIPLASMIC BINDING COMPONENT OF ABC TRANSPORTER"/>
    <property type="match status" value="1"/>
</dbReference>
<dbReference type="Gene3D" id="3.40.190.10">
    <property type="entry name" value="Periplasmic binding protein-like II"/>
    <property type="match status" value="1"/>
</dbReference>
<dbReference type="InterPro" id="IPR039424">
    <property type="entry name" value="SBP_5"/>
</dbReference>
<dbReference type="GO" id="GO:0042597">
    <property type="term" value="C:periplasmic space"/>
    <property type="evidence" value="ECO:0007669"/>
    <property type="project" value="UniProtKB-ARBA"/>
</dbReference>